<evidence type="ECO:0000256" key="1">
    <source>
        <dbReference type="SAM" id="MobiDB-lite"/>
    </source>
</evidence>
<dbReference type="EMBL" id="JAUIRO010000006">
    <property type="protein sequence ID" value="KAK0710340.1"/>
    <property type="molecule type" value="Genomic_DNA"/>
</dbReference>
<gene>
    <name evidence="2" type="ORF">B0T26DRAFT_875170</name>
</gene>
<dbReference type="AlphaFoldDB" id="A0AA40A6W6"/>
<accession>A0AA40A6W6</accession>
<dbReference type="SUPFAM" id="SSF52540">
    <property type="entry name" value="P-loop containing nucleoside triphosphate hydrolases"/>
    <property type="match status" value="1"/>
</dbReference>
<dbReference type="Gene3D" id="3.40.50.300">
    <property type="entry name" value="P-loop containing nucleotide triphosphate hydrolases"/>
    <property type="match status" value="1"/>
</dbReference>
<protein>
    <submittedName>
        <fullName evidence="2">Uncharacterized protein</fullName>
    </submittedName>
</protein>
<proteinExistence type="predicted"/>
<keyword evidence="3" id="KW-1185">Reference proteome</keyword>
<name>A0AA40A6W6_9PEZI</name>
<feature type="compositionally biased region" description="Polar residues" evidence="1">
    <location>
        <begin position="24"/>
        <end position="33"/>
    </location>
</feature>
<organism evidence="2 3">
    <name type="scientific">Lasiosphaeria miniovina</name>
    <dbReference type="NCBI Taxonomy" id="1954250"/>
    <lineage>
        <taxon>Eukaryota</taxon>
        <taxon>Fungi</taxon>
        <taxon>Dikarya</taxon>
        <taxon>Ascomycota</taxon>
        <taxon>Pezizomycotina</taxon>
        <taxon>Sordariomycetes</taxon>
        <taxon>Sordariomycetidae</taxon>
        <taxon>Sordariales</taxon>
        <taxon>Lasiosphaeriaceae</taxon>
        <taxon>Lasiosphaeria</taxon>
    </lineage>
</organism>
<evidence type="ECO:0000313" key="3">
    <source>
        <dbReference type="Proteomes" id="UP001172101"/>
    </source>
</evidence>
<comment type="caution">
    <text evidence="2">The sequence shown here is derived from an EMBL/GenBank/DDBJ whole genome shotgun (WGS) entry which is preliminary data.</text>
</comment>
<feature type="region of interest" description="Disordered" evidence="1">
    <location>
        <begin position="16"/>
        <end position="97"/>
    </location>
</feature>
<dbReference type="InterPro" id="IPR027417">
    <property type="entry name" value="P-loop_NTPase"/>
</dbReference>
<feature type="region of interest" description="Disordered" evidence="1">
    <location>
        <begin position="163"/>
        <end position="209"/>
    </location>
</feature>
<feature type="compositionally biased region" description="Acidic residues" evidence="1">
    <location>
        <begin position="165"/>
        <end position="206"/>
    </location>
</feature>
<dbReference type="Proteomes" id="UP001172101">
    <property type="component" value="Unassembled WGS sequence"/>
</dbReference>
<reference evidence="2" key="1">
    <citation type="submission" date="2023-06" db="EMBL/GenBank/DDBJ databases">
        <title>Genome-scale phylogeny and comparative genomics of the fungal order Sordariales.</title>
        <authorList>
            <consortium name="Lawrence Berkeley National Laboratory"/>
            <person name="Hensen N."/>
            <person name="Bonometti L."/>
            <person name="Westerberg I."/>
            <person name="Brannstrom I.O."/>
            <person name="Guillou S."/>
            <person name="Cros-Aarteil S."/>
            <person name="Calhoun S."/>
            <person name="Haridas S."/>
            <person name="Kuo A."/>
            <person name="Mondo S."/>
            <person name="Pangilinan J."/>
            <person name="Riley R."/>
            <person name="LaButti K."/>
            <person name="Andreopoulos B."/>
            <person name="Lipzen A."/>
            <person name="Chen C."/>
            <person name="Yanf M."/>
            <person name="Daum C."/>
            <person name="Ng V."/>
            <person name="Clum A."/>
            <person name="Steindorff A."/>
            <person name="Ohm R."/>
            <person name="Martin F."/>
            <person name="Silar P."/>
            <person name="Natvig D."/>
            <person name="Lalanne C."/>
            <person name="Gautier V."/>
            <person name="Ament-velasquez S.L."/>
            <person name="Kruys A."/>
            <person name="Hutchinson M.I."/>
            <person name="Powell A.J."/>
            <person name="Barry K."/>
            <person name="Miller A.N."/>
            <person name="Grigoriev I.V."/>
            <person name="Debuchy R."/>
            <person name="Gladieux P."/>
            <person name="Thoren M.H."/>
            <person name="Johannesson H."/>
        </authorList>
    </citation>
    <scope>NUCLEOTIDE SEQUENCE</scope>
    <source>
        <strain evidence="2">SMH2392-1A</strain>
    </source>
</reference>
<dbReference type="GeneID" id="85331330"/>
<sequence length="928" mass="102031">MKPRPCNIVEMAKQGPVGIFEMDSPSSPASTSGGVPGRVSEGSASACGGTIGELGSSRKDSHSPPAFHGGPSQVSGTAYDSDSVAQSTTQTRRYPTSGLRNMTATRISVVKHLLTPRSGGPTFHSSQYFDPDILDAASAQGSSLLEDVTPTGEAGKGDIEVIDISSDDDDDDDGETQPTADVDDDETQPTAGVDDDETQPIADVDDPVPVNEEERALMSLLVGHADPNFKVNFVRFFNYEGDVGLILPGTKLHLAESQLEDIYDILYALFIGFQMDMAHPHLQNLRVFTDDRRRGDLGDHSHRHNSSAAPYRTCCPSGGLVQIQCPCETGSLSWYIAKGMDRVPGPVLWLSPPSVIETTAREAREYFDDSEDAINLPDIGTFAGMKTLVHYDKQKLSVRELDRMKANVISLDREGFVLPEPAKSLKIEGMKKTAKLNLGFIPAGTGNIKDAQAFDLGPFKLSYAAEEPAQFYNHFIIISNKQTGSSNHTNLTATLRSYAEHSNAKIVGVSANTLTRDMRASIEGPISWVAPSAWSDPDSAMYRYSADYVVGNLLNLRDGDPRLAEIQFFFSRIITAHPPGADDVNGNRPATVLQLIPVKSKITNQKAYECFINGQVKTLRDEWVKPLQERYENQQRELNPADLPKAQKDFENKLEEEEFGTVHFLVKLYAATYPHIMEFPFDFISNHLHANALKKIKTAEERSMHTEILGIVDKMCRSSGKVKLVHDILQFALADKDLPLDGAKHPGGPFKKNVVVFYTRLGILFPLARYADVCWASDWKIVTIDSEVKPADRSAIILANLDNKILFGSDKKPCLVIATIEAAGTGINGFEAASYAILFGAPFKEALPQQAVGRVARPAQIHETQCYFLVSEDIDGVEGRIIARHQARRESIDVNTGEGRNKPEEGKGKRYGCKWEVKKLGWMPRDKE</sequence>
<dbReference type="RefSeq" id="XP_060293644.1">
    <property type="nucleotide sequence ID" value="XM_060448060.1"/>
</dbReference>
<feature type="compositionally biased region" description="Polar residues" evidence="1">
    <location>
        <begin position="72"/>
        <end position="97"/>
    </location>
</feature>
<evidence type="ECO:0000313" key="2">
    <source>
        <dbReference type="EMBL" id="KAK0710340.1"/>
    </source>
</evidence>